<dbReference type="OrthoDB" id="9795117at2"/>
<dbReference type="NCBIfam" id="NF010035">
    <property type="entry name" value="PRK13510.1"/>
    <property type="match status" value="1"/>
</dbReference>
<comment type="subcellular location">
    <subcellularLocation>
        <location evidence="3">Cytoplasm</location>
    </subcellularLocation>
</comment>
<accession>A0A085A403</accession>
<dbReference type="GO" id="GO:1990228">
    <property type="term" value="C:sulfurtransferase complex"/>
    <property type="evidence" value="ECO:0007669"/>
    <property type="project" value="TreeGrafter"/>
</dbReference>
<evidence type="ECO:0000256" key="2">
    <source>
        <dbReference type="ARBA" id="ARBA00022694"/>
    </source>
</evidence>
<comment type="caution">
    <text evidence="4">The sequence shown here is derived from an EMBL/GenBank/DDBJ whole genome shotgun (WGS) entry which is preliminary data.</text>
</comment>
<dbReference type="Proteomes" id="UP000028630">
    <property type="component" value="Unassembled WGS sequence"/>
</dbReference>
<evidence type="ECO:0000313" key="5">
    <source>
        <dbReference type="Proteomes" id="UP000028630"/>
    </source>
</evidence>
<keyword evidence="5" id="KW-1185">Reference proteome</keyword>
<proteinExistence type="inferred from homology"/>
<comment type="subunit">
    <text evidence="3">Heterohexamer, formed by a dimer of trimers. The hexameric TusBCD complex contains 2 copies each of TusB, TusC and TusD. The TusBCD complex interacts with TusE.</text>
</comment>
<evidence type="ECO:0000256" key="3">
    <source>
        <dbReference type="HAMAP-Rule" id="MF_01564"/>
    </source>
</evidence>
<evidence type="ECO:0000256" key="1">
    <source>
        <dbReference type="ARBA" id="ARBA00022490"/>
    </source>
</evidence>
<dbReference type="AlphaFoldDB" id="A0A085A403"/>
<dbReference type="PANTHER" id="PTHR37526:SF1">
    <property type="entry name" value="PROTEIN TUSB"/>
    <property type="match status" value="1"/>
</dbReference>
<gene>
    <name evidence="4" type="primary">dsrH</name>
    <name evidence="3" type="synonym">tusB</name>
    <name evidence="4" type="ORF">GTGU_03046</name>
</gene>
<dbReference type="SUPFAM" id="SSF75169">
    <property type="entry name" value="DsrEFH-like"/>
    <property type="match status" value="1"/>
</dbReference>
<dbReference type="InterPro" id="IPR027396">
    <property type="entry name" value="DsrEFH-like"/>
</dbReference>
<organism evidence="4 5">
    <name type="scientific">Trabulsiella guamensis ATCC 49490</name>
    <dbReference type="NCBI Taxonomy" id="1005994"/>
    <lineage>
        <taxon>Bacteria</taxon>
        <taxon>Pseudomonadati</taxon>
        <taxon>Pseudomonadota</taxon>
        <taxon>Gammaproteobacteria</taxon>
        <taxon>Enterobacterales</taxon>
        <taxon>Enterobacteriaceae</taxon>
        <taxon>Trabulsiella</taxon>
    </lineage>
</organism>
<keyword evidence="4" id="KW-0808">Transferase</keyword>
<dbReference type="Gene3D" id="3.40.1260.10">
    <property type="entry name" value="DsrEFH-like"/>
    <property type="match status" value="1"/>
</dbReference>
<dbReference type="NCBIfam" id="TIGR03011">
    <property type="entry name" value="sulf_tusB_dsrH"/>
    <property type="match status" value="1"/>
</dbReference>
<dbReference type="GO" id="GO:0016740">
    <property type="term" value="F:transferase activity"/>
    <property type="evidence" value="ECO:0007669"/>
    <property type="project" value="UniProtKB-KW"/>
</dbReference>
<sequence>MLHILRCSPWHADINALLRLVKEGDDLLLLSDGVLAAVEGSRFIEILKKAPISLHALQEDVEARGLSGQISSSVVRVDYTDFVRLTVKHPGLLAW</sequence>
<keyword evidence="1 3" id="KW-0963">Cytoplasm</keyword>
<protein>
    <recommendedName>
        <fullName evidence="3">Protein TusB</fullName>
    </recommendedName>
    <alternativeName>
        <fullName evidence="3">tRNA 2-thiouridine synthesizing protein B</fullName>
    </alternativeName>
</protein>
<dbReference type="InterPro" id="IPR023526">
    <property type="entry name" value="Sulphur_relay_TusB"/>
</dbReference>
<comment type="similarity">
    <text evidence="3">Belongs to the DsrH/TusB family.</text>
</comment>
<reference evidence="5" key="1">
    <citation type="submission" date="2014-05" db="EMBL/GenBank/DDBJ databases">
        <title>ATOL: Assembling a taxonomically balanced genome-scale reconstruction of the evolutionary history of the Enterobacteriaceae.</title>
        <authorList>
            <person name="Plunkett G. III"/>
            <person name="Neeno-Eckwall E.C."/>
            <person name="Glasner J.D."/>
            <person name="Perna N.T."/>
        </authorList>
    </citation>
    <scope>NUCLEOTIDE SEQUENCE [LARGE SCALE GENOMIC DNA]</scope>
    <source>
        <strain evidence="5">ATCC 49490</strain>
    </source>
</reference>
<keyword evidence="2 3" id="KW-0819">tRNA processing</keyword>
<dbReference type="EMBL" id="JMTB01000093">
    <property type="protein sequence ID" value="KFC04948.1"/>
    <property type="molecule type" value="Genomic_DNA"/>
</dbReference>
<name>A0A085A403_9ENTR</name>
<evidence type="ECO:0000313" key="4">
    <source>
        <dbReference type="EMBL" id="KFC04948.1"/>
    </source>
</evidence>
<dbReference type="eggNOG" id="COG2168">
    <property type="taxonomic scope" value="Bacteria"/>
</dbReference>
<dbReference type="PANTHER" id="PTHR37526">
    <property type="entry name" value="PROTEIN TUSB"/>
    <property type="match status" value="1"/>
</dbReference>
<comment type="function">
    <text evidence="3">Part of a sulfur-relay system required for 2-thiolation of 5-methylaminomethyl-2-thiouridine (mnm(5)s(2)U) at tRNA wobble positions.</text>
</comment>
<dbReference type="InterPro" id="IPR007215">
    <property type="entry name" value="Sulphur_relay_TusB/DsrH"/>
</dbReference>
<dbReference type="Pfam" id="PF04077">
    <property type="entry name" value="DsrH"/>
    <property type="match status" value="1"/>
</dbReference>
<dbReference type="RefSeq" id="WP_038158708.1">
    <property type="nucleotide sequence ID" value="NZ_JMTB01000093.1"/>
</dbReference>
<dbReference type="HAMAP" id="MF_01564">
    <property type="entry name" value="Thiourid_synth_B"/>
    <property type="match status" value="1"/>
</dbReference>
<dbReference type="GO" id="GO:0002143">
    <property type="term" value="P:tRNA wobble position uridine thiolation"/>
    <property type="evidence" value="ECO:0007669"/>
    <property type="project" value="InterPro"/>
</dbReference>